<evidence type="ECO:0000256" key="4">
    <source>
        <dbReference type="ARBA" id="ARBA00023295"/>
    </source>
</evidence>
<comment type="similarity">
    <text evidence="5">Belongs to the glycosyl hydrolase.</text>
</comment>
<evidence type="ECO:0000313" key="10">
    <source>
        <dbReference type="Proteomes" id="UP001138997"/>
    </source>
</evidence>
<evidence type="ECO:0000256" key="1">
    <source>
        <dbReference type="ARBA" id="ARBA00001255"/>
    </source>
</evidence>
<dbReference type="InterPro" id="IPR031704">
    <property type="entry name" value="Glyco_hydro_36_N"/>
</dbReference>
<dbReference type="EMBL" id="JAJOMB010000019">
    <property type="protein sequence ID" value="MCD5315037.1"/>
    <property type="molecule type" value="Genomic_DNA"/>
</dbReference>
<dbReference type="PANTHER" id="PTHR43053:SF3">
    <property type="entry name" value="ALPHA-GALACTOSIDASE C-RELATED"/>
    <property type="match status" value="1"/>
</dbReference>
<dbReference type="Pfam" id="PF16874">
    <property type="entry name" value="Glyco_hydro_36C"/>
    <property type="match status" value="1"/>
</dbReference>
<evidence type="ECO:0000313" key="9">
    <source>
        <dbReference type="EMBL" id="MCD5315037.1"/>
    </source>
</evidence>
<evidence type="ECO:0000259" key="7">
    <source>
        <dbReference type="Pfam" id="PF16874"/>
    </source>
</evidence>
<dbReference type="FunFam" id="3.20.20.70:FF:000118">
    <property type="entry name" value="Alpha-galactosidase"/>
    <property type="match status" value="1"/>
</dbReference>
<dbReference type="Proteomes" id="UP001138997">
    <property type="component" value="Unassembled WGS sequence"/>
</dbReference>
<dbReference type="InterPro" id="IPR050985">
    <property type="entry name" value="Alpha-glycosidase_related"/>
</dbReference>
<dbReference type="RefSeq" id="WP_231447843.1">
    <property type="nucleotide sequence ID" value="NZ_JAJOMB010000019.1"/>
</dbReference>
<dbReference type="Gene3D" id="2.70.98.60">
    <property type="entry name" value="alpha-galactosidase from lactobacil brevis"/>
    <property type="match status" value="1"/>
</dbReference>
<dbReference type="PANTHER" id="PTHR43053">
    <property type="entry name" value="GLYCOSIDASE FAMILY 31"/>
    <property type="match status" value="1"/>
</dbReference>
<accession>A0A9X1NHA7</accession>
<dbReference type="InterPro" id="IPR000111">
    <property type="entry name" value="Glyco_hydro_27/36_CS"/>
</dbReference>
<dbReference type="EC" id="3.2.1.22" evidence="2 5"/>
<evidence type="ECO:0000256" key="3">
    <source>
        <dbReference type="ARBA" id="ARBA00022801"/>
    </source>
</evidence>
<organism evidence="9 10">
    <name type="scientific">Kineosporia babensis</name>
    <dbReference type="NCBI Taxonomy" id="499548"/>
    <lineage>
        <taxon>Bacteria</taxon>
        <taxon>Bacillati</taxon>
        <taxon>Actinomycetota</taxon>
        <taxon>Actinomycetes</taxon>
        <taxon>Kineosporiales</taxon>
        <taxon>Kineosporiaceae</taxon>
        <taxon>Kineosporia</taxon>
    </lineage>
</organism>
<feature type="domain" description="Glycosyl hydrolase family 36 C-terminal" evidence="7">
    <location>
        <begin position="618"/>
        <end position="711"/>
    </location>
</feature>
<dbReference type="Pfam" id="PF02065">
    <property type="entry name" value="Melibiase"/>
    <property type="match status" value="1"/>
</dbReference>
<proteinExistence type="inferred from homology"/>
<evidence type="ECO:0000259" key="8">
    <source>
        <dbReference type="Pfam" id="PF16875"/>
    </source>
</evidence>
<dbReference type="PIRSF" id="PIRSF005536">
    <property type="entry name" value="Agal"/>
    <property type="match status" value="1"/>
</dbReference>
<dbReference type="Pfam" id="PF16875">
    <property type="entry name" value="Glyco_hydro_36N"/>
    <property type="match status" value="1"/>
</dbReference>
<protein>
    <recommendedName>
        <fullName evidence="2 5">Alpha-galactosidase</fullName>
        <ecNumber evidence="2 5">3.2.1.22</ecNumber>
    </recommendedName>
</protein>
<dbReference type="SUPFAM" id="SSF51445">
    <property type="entry name" value="(Trans)glycosidases"/>
    <property type="match status" value="1"/>
</dbReference>
<dbReference type="GO" id="GO:0016052">
    <property type="term" value="P:carbohydrate catabolic process"/>
    <property type="evidence" value="ECO:0007669"/>
    <property type="project" value="InterPro"/>
</dbReference>
<keyword evidence="10" id="KW-1185">Reference proteome</keyword>
<dbReference type="Gene3D" id="2.60.40.1180">
    <property type="entry name" value="Golgi alpha-mannosidase II"/>
    <property type="match status" value="1"/>
</dbReference>
<sequence>MLFPVTGSGTTIALDTDSDPARIPVVGWIGTWDASTGLDQSDHQGFQGLLGRRSGPLLGLNEPHRGTPTLIEQSRGAYTRPGLRGHRLAGPTGAGLAWTTAFQPQGEPNVLNQVLQLDAEDPLAELQLRTEIETLAGGAIRGRHILTNTGSTPYLLEGLEFSVPLPEDAVELLDFSGRHERERLPQRHHLTNGLWLRENRRGKTGLDSPTALIAGTPGFGFSHGRLLSMSVATSGNAVLAAQRGPETSPVLSGGELLLPGEVVLGPGERYTMPWVFVVASDQGLDDAAFALHTWQRTLPAHPDEQPVTLNVWEAVYFNHDETQLKSLAETAASIGVERFVLDDGWFHSRRSDNAGLGDWWIDPDVWPDGLKGLAEHVRGLGMEFGLWFEPEMVNPDSDLFRAHPDWILQAAGRVPLMHRDQHVLDLTVPEAFTQVRDQISAVLSSAPIDYVKWDHNRDLLEAGTTPTARAQNQAYYRLLDDLRSRHPHVAWESCGSGGGRIDLGVIEHVQRFWTSDMTDALARQEIQRWTTQIVAPEYLGAHISAPVSHQTQRAFSLDFRAATAFFLGFGLEWDLGQASAEDLADLADWVALHKRFRPLLHSGRTVRIDQPDPALLAHGVIAADRSEAVLAHVQLDEGWSNRGATLRVPDLDASAQYAVSWLGPVGEHTTSMSPPLDPAGPTGGVTVSGRMLAQVGLWVPRRRPQSTQLILLSKVDADRNQKRETSLP</sequence>
<evidence type="ECO:0000256" key="2">
    <source>
        <dbReference type="ARBA" id="ARBA00012755"/>
    </source>
</evidence>
<dbReference type="CDD" id="cd14791">
    <property type="entry name" value="GH36"/>
    <property type="match status" value="1"/>
</dbReference>
<dbReference type="PROSITE" id="PS00512">
    <property type="entry name" value="ALPHA_GALACTOSIDASE"/>
    <property type="match status" value="1"/>
</dbReference>
<keyword evidence="3 5" id="KW-0378">Hydrolase</keyword>
<dbReference type="AlphaFoldDB" id="A0A9X1NHA7"/>
<dbReference type="InterPro" id="IPR031705">
    <property type="entry name" value="Glyco_hydro_36_C"/>
</dbReference>
<evidence type="ECO:0000256" key="6">
    <source>
        <dbReference type="PIRSR" id="PIRSR005536-1"/>
    </source>
</evidence>
<dbReference type="InterPro" id="IPR017853">
    <property type="entry name" value="GH"/>
</dbReference>
<feature type="active site" description="Proton donor" evidence="6">
    <location>
        <position position="516"/>
    </location>
</feature>
<dbReference type="Gene3D" id="3.20.20.70">
    <property type="entry name" value="Aldolase class I"/>
    <property type="match status" value="1"/>
</dbReference>
<reference evidence="9" key="1">
    <citation type="submission" date="2021-11" db="EMBL/GenBank/DDBJ databases">
        <title>Streptomyces corallinus and Kineosporia corallina sp. nov., two new coral-derived marine actinobacteria.</title>
        <authorList>
            <person name="Buangrab K."/>
            <person name="Sutthacheep M."/>
            <person name="Yeemin T."/>
            <person name="Harunari E."/>
            <person name="Igarashi Y."/>
            <person name="Sripreechasak P."/>
            <person name="Kanchanasin P."/>
            <person name="Tanasupawat S."/>
            <person name="Phongsopitanun W."/>
        </authorList>
    </citation>
    <scope>NUCLEOTIDE SEQUENCE</scope>
    <source>
        <strain evidence="9">JCM 31032</strain>
    </source>
</reference>
<dbReference type="InterPro" id="IPR002252">
    <property type="entry name" value="Glyco_hydro_36"/>
</dbReference>
<gene>
    <name evidence="9" type="ORF">LR394_29445</name>
</gene>
<keyword evidence="4 5" id="KW-0326">Glycosidase</keyword>
<dbReference type="InterPro" id="IPR013785">
    <property type="entry name" value="Aldolase_TIM"/>
</dbReference>
<dbReference type="InterPro" id="IPR038417">
    <property type="entry name" value="Alpga-gal_N_sf"/>
</dbReference>
<feature type="domain" description="Glycosyl hydrolase family 36 N-terminal" evidence="8">
    <location>
        <begin position="72"/>
        <end position="264"/>
    </location>
</feature>
<name>A0A9X1NHA7_9ACTN</name>
<comment type="catalytic activity">
    <reaction evidence="1 5">
        <text>Hydrolysis of terminal, non-reducing alpha-D-galactose residues in alpha-D-galactosides, including galactose oligosaccharides, galactomannans and galactolipids.</text>
        <dbReference type="EC" id="3.2.1.22"/>
    </reaction>
</comment>
<dbReference type="GO" id="GO:0004557">
    <property type="term" value="F:alpha-galactosidase activity"/>
    <property type="evidence" value="ECO:0007669"/>
    <property type="project" value="UniProtKB-UniRule"/>
</dbReference>
<feature type="active site" description="Nucleophile" evidence="6">
    <location>
        <position position="454"/>
    </location>
</feature>
<dbReference type="PRINTS" id="PR00743">
    <property type="entry name" value="GLHYDRLASE36"/>
</dbReference>
<evidence type="ECO:0000256" key="5">
    <source>
        <dbReference type="PIRNR" id="PIRNR005536"/>
    </source>
</evidence>
<comment type="caution">
    <text evidence="9">The sequence shown here is derived from an EMBL/GenBank/DDBJ whole genome shotgun (WGS) entry which is preliminary data.</text>
</comment>
<dbReference type="InterPro" id="IPR013780">
    <property type="entry name" value="Glyco_hydro_b"/>
</dbReference>